<dbReference type="PROSITE" id="PS00751">
    <property type="entry name" value="TCP1_2"/>
    <property type="match status" value="1"/>
</dbReference>
<protein>
    <recommendedName>
        <fullName evidence="7">CCT-beta</fullName>
    </recommendedName>
</protein>
<dbReference type="PROSITE" id="PS00995">
    <property type="entry name" value="TCP1_3"/>
    <property type="match status" value="1"/>
</dbReference>
<dbReference type="InterPro" id="IPR017998">
    <property type="entry name" value="Chaperone_TCP-1"/>
</dbReference>
<dbReference type="GO" id="GO:0005832">
    <property type="term" value="C:chaperonin-containing T-complex"/>
    <property type="evidence" value="ECO:0007669"/>
    <property type="project" value="InterPro"/>
</dbReference>
<dbReference type="InterPro" id="IPR002194">
    <property type="entry name" value="Chaperonin_TCP-1_CS"/>
</dbReference>
<evidence type="ECO:0000256" key="5">
    <source>
        <dbReference type="ARBA" id="ARBA00022840"/>
    </source>
</evidence>
<reference evidence="9 10" key="1">
    <citation type="journal article" date="2018" name="Mol. Biol. Evol.">
        <title>Analysis of the draft genome of the red seaweed Gracilariopsis chorda provides insights into genome size evolution in Rhodophyta.</title>
        <authorList>
            <person name="Lee J."/>
            <person name="Yang E.C."/>
            <person name="Graf L."/>
            <person name="Yang J.H."/>
            <person name="Qiu H."/>
            <person name="Zel Zion U."/>
            <person name="Chan C.X."/>
            <person name="Stephens T.G."/>
            <person name="Weber A.P.M."/>
            <person name="Boo G.H."/>
            <person name="Boo S.M."/>
            <person name="Kim K.M."/>
            <person name="Shin Y."/>
            <person name="Jung M."/>
            <person name="Lee S.J."/>
            <person name="Yim H.S."/>
            <person name="Lee J.H."/>
            <person name="Bhattacharya D."/>
            <person name="Yoon H.S."/>
        </authorList>
    </citation>
    <scope>NUCLEOTIDE SEQUENCE [LARGE SCALE GENOMIC DNA]</scope>
    <source>
        <strain evidence="9 10">SKKU-2015</strain>
        <tissue evidence="9">Whole body</tissue>
    </source>
</reference>
<dbReference type="AlphaFoldDB" id="A0A2V3J198"/>
<evidence type="ECO:0000256" key="7">
    <source>
        <dbReference type="ARBA" id="ARBA00033237"/>
    </source>
</evidence>
<sequence length="418" mass="44931">MMAPQNVARFGVDRNVLKENASEQRGENARMSSFVGALAITDLVKTTLGPKGMDKILQSAGGDVQVTNDGATILKSIQIDNAAAKVLIDISKVQDDEVGDGTTSVCVLAGELLREAEKLLETRIHPQTAIAGYRIAAEAAVVALEKAAVDHGSDPEAFRNDLLNIARTTLSSKVLAQARDHFARIAVDAVLRLRGSTNLDHIQVIKKAGGSLSDSWLEEGFILEKKLGVGQPSRVENAKIIIANTAMDTDKVKIYGSRVRVDSLNRVAEIEEAEKQKMFTKCDKILAHGCNVFVNRQLIYNTPEQYFTSKGVVAIEHADFDGIERLALVTGGEIVSTFDDPTGVKLGTADLVEQAMIGEDTVIRFVGCAANEACTIVLRGANNQLLDEAERSLHDALCVLSQTVGETRTVLGGVALRP</sequence>
<dbReference type="PRINTS" id="PR00304">
    <property type="entry name" value="TCOMPLEXTCP1"/>
</dbReference>
<dbReference type="Gene3D" id="1.10.560.10">
    <property type="entry name" value="GroEL-like equatorial domain"/>
    <property type="match status" value="1"/>
</dbReference>
<keyword evidence="5 8" id="KW-0067">ATP-binding</keyword>
<dbReference type="Gene3D" id="3.50.7.10">
    <property type="entry name" value="GroEL"/>
    <property type="match status" value="1"/>
</dbReference>
<dbReference type="InterPro" id="IPR027409">
    <property type="entry name" value="GroEL-like_apical_dom_sf"/>
</dbReference>
<dbReference type="SUPFAM" id="SSF52029">
    <property type="entry name" value="GroEL apical domain-like"/>
    <property type="match status" value="1"/>
</dbReference>
<dbReference type="FunFam" id="3.30.260.10:FF:000025">
    <property type="entry name" value="Chaperonin containing TCP1 subunit 2"/>
    <property type="match status" value="1"/>
</dbReference>
<dbReference type="InterPro" id="IPR002423">
    <property type="entry name" value="Cpn60/GroEL/TCP-1"/>
</dbReference>
<proteinExistence type="inferred from homology"/>
<gene>
    <name evidence="9" type="ORF">BWQ96_02047</name>
</gene>
<dbReference type="InterPro" id="IPR027410">
    <property type="entry name" value="TCP-1-like_intermed_sf"/>
</dbReference>
<dbReference type="Gene3D" id="3.30.260.10">
    <property type="entry name" value="TCP-1-like chaperonin intermediate domain"/>
    <property type="match status" value="1"/>
</dbReference>
<dbReference type="PANTHER" id="PTHR11353">
    <property type="entry name" value="CHAPERONIN"/>
    <property type="match status" value="1"/>
</dbReference>
<comment type="similarity">
    <text evidence="2 8">Belongs to the TCP-1 chaperonin family.</text>
</comment>
<dbReference type="PROSITE" id="PS00750">
    <property type="entry name" value="TCP1_1"/>
    <property type="match status" value="1"/>
</dbReference>
<keyword evidence="10" id="KW-1185">Reference proteome</keyword>
<dbReference type="NCBIfam" id="TIGR02341">
    <property type="entry name" value="chap_CCT_beta"/>
    <property type="match status" value="1"/>
</dbReference>
<dbReference type="FunFam" id="3.50.7.10:FF:000002">
    <property type="entry name" value="T-complex protein 1 subunit beta"/>
    <property type="match status" value="1"/>
</dbReference>
<dbReference type="STRING" id="448386.A0A2V3J198"/>
<dbReference type="Proteomes" id="UP000247409">
    <property type="component" value="Unassembled WGS sequence"/>
</dbReference>
<dbReference type="OrthoDB" id="10248520at2759"/>
<dbReference type="SUPFAM" id="SSF48592">
    <property type="entry name" value="GroEL equatorial domain-like"/>
    <property type="match status" value="1"/>
</dbReference>
<evidence type="ECO:0000256" key="8">
    <source>
        <dbReference type="RuleBase" id="RU004187"/>
    </source>
</evidence>
<evidence type="ECO:0000256" key="3">
    <source>
        <dbReference type="ARBA" id="ARBA00022490"/>
    </source>
</evidence>
<dbReference type="InterPro" id="IPR012716">
    <property type="entry name" value="Chap_CCT_beta"/>
</dbReference>
<dbReference type="InterPro" id="IPR027413">
    <property type="entry name" value="GROEL-like_equatorial_sf"/>
</dbReference>
<keyword evidence="4 8" id="KW-0547">Nucleotide-binding</keyword>
<evidence type="ECO:0000256" key="6">
    <source>
        <dbReference type="ARBA" id="ARBA00023186"/>
    </source>
</evidence>
<comment type="subcellular location">
    <subcellularLocation>
        <location evidence="1">Cytoplasm</location>
    </subcellularLocation>
</comment>
<dbReference type="GO" id="GO:0140662">
    <property type="term" value="F:ATP-dependent protein folding chaperone"/>
    <property type="evidence" value="ECO:0007669"/>
    <property type="project" value="InterPro"/>
</dbReference>
<dbReference type="GO" id="GO:0005524">
    <property type="term" value="F:ATP binding"/>
    <property type="evidence" value="ECO:0007669"/>
    <property type="project" value="UniProtKB-KW"/>
</dbReference>
<dbReference type="GO" id="GO:0051082">
    <property type="term" value="F:unfolded protein binding"/>
    <property type="evidence" value="ECO:0007669"/>
    <property type="project" value="InterPro"/>
</dbReference>
<evidence type="ECO:0000256" key="1">
    <source>
        <dbReference type="ARBA" id="ARBA00004496"/>
    </source>
</evidence>
<keyword evidence="3" id="KW-0963">Cytoplasm</keyword>
<accession>A0A2V3J198</accession>
<name>A0A2V3J198_9FLOR</name>
<dbReference type="EMBL" id="NBIV01000016">
    <property type="protein sequence ID" value="PXF48095.1"/>
    <property type="molecule type" value="Genomic_DNA"/>
</dbReference>
<dbReference type="GO" id="GO:0016887">
    <property type="term" value="F:ATP hydrolysis activity"/>
    <property type="evidence" value="ECO:0007669"/>
    <property type="project" value="InterPro"/>
</dbReference>
<keyword evidence="6 8" id="KW-0143">Chaperone</keyword>
<evidence type="ECO:0000256" key="4">
    <source>
        <dbReference type="ARBA" id="ARBA00022741"/>
    </source>
</evidence>
<evidence type="ECO:0000313" key="10">
    <source>
        <dbReference type="Proteomes" id="UP000247409"/>
    </source>
</evidence>
<dbReference type="Pfam" id="PF00118">
    <property type="entry name" value="Cpn60_TCP1"/>
    <property type="match status" value="1"/>
</dbReference>
<evidence type="ECO:0000256" key="2">
    <source>
        <dbReference type="ARBA" id="ARBA00008020"/>
    </source>
</evidence>
<evidence type="ECO:0000313" key="9">
    <source>
        <dbReference type="EMBL" id="PXF48095.1"/>
    </source>
</evidence>
<dbReference type="SUPFAM" id="SSF54849">
    <property type="entry name" value="GroEL-intermediate domain like"/>
    <property type="match status" value="1"/>
</dbReference>
<comment type="caution">
    <text evidence="9">The sequence shown here is derived from an EMBL/GenBank/DDBJ whole genome shotgun (WGS) entry which is preliminary data.</text>
</comment>
<organism evidence="9 10">
    <name type="scientific">Gracilariopsis chorda</name>
    <dbReference type="NCBI Taxonomy" id="448386"/>
    <lineage>
        <taxon>Eukaryota</taxon>
        <taxon>Rhodophyta</taxon>
        <taxon>Florideophyceae</taxon>
        <taxon>Rhodymeniophycidae</taxon>
        <taxon>Gracilariales</taxon>
        <taxon>Gracilariaceae</taxon>
        <taxon>Gracilariopsis</taxon>
    </lineage>
</organism>